<name>A0AAW2H5Q6_9NEOP</name>
<organism evidence="12">
    <name type="scientific">Menopon gallinae</name>
    <name type="common">poultry shaft louse</name>
    <dbReference type="NCBI Taxonomy" id="328185"/>
    <lineage>
        <taxon>Eukaryota</taxon>
        <taxon>Metazoa</taxon>
        <taxon>Ecdysozoa</taxon>
        <taxon>Arthropoda</taxon>
        <taxon>Hexapoda</taxon>
        <taxon>Insecta</taxon>
        <taxon>Pterygota</taxon>
        <taxon>Neoptera</taxon>
        <taxon>Paraneoptera</taxon>
        <taxon>Psocodea</taxon>
        <taxon>Troctomorpha</taxon>
        <taxon>Phthiraptera</taxon>
        <taxon>Amblycera</taxon>
        <taxon>Menoponidae</taxon>
        <taxon>Menopon</taxon>
    </lineage>
</organism>
<evidence type="ECO:0000256" key="5">
    <source>
        <dbReference type="ARBA" id="ARBA00022553"/>
    </source>
</evidence>
<dbReference type="Gene3D" id="3.40.120.10">
    <property type="entry name" value="Alpha-D-Glucose-1,6-Bisphosphate, subunit A, domain 3"/>
    <property type="match status" value="3"/>
</dbReference>
<evidence type="ECO:0000256" key="3">
    <source>
        <dbReference type="ARBA" id="ARBA00010231"/>
    </source>
</evidence>
<dbReference type="EC" id="5.4.2.2" evidence="4"/>
<evidence type="ECO:0000256" key="6">
    <source>
        <dbReference type="ARBA" id="ARBA00022723"/>
    </source>
</evidence>
<evidence type="ECO:0000259" key="10">
    <source>
        <dbReference type="Pfam" id="PF02879"/>
    </source>
</evidence>
<sequence>MSLNIETVKTKPYLNQEFGTSGVRKSVKVFKQENYLNNLLWAIFTVGDFKNKTIVLGGDGRYFNKEAILTALKMLIACNAKKVYIAKNGWLSTPAISIVIKKYKLDYGIIFSASHNPAGEEGDFGVKVNSSNGSGINKKLCSQIYEYTKKITSYDIVQNVNFNIDTIQKNKFLNTEVEVIDSVYDYTSLMEHIFDFNKIKDLFKQNFTMKYEGYNAITGIYAKDIFFNKLNVPLESLNNIQSLEDFGKHHADPNSLYAKHLIDLSKSANSPDIIFASDGDGDRNLIIGKNVVVSPCDSLAILLKYAHFIPYYKQMGIKGVARSMPTSRAVDVVAKALNINCYEVPTGWRFFGSLLENNLITFCGEESYGTGSIHCGEKDGLWAMLFWLNIIAELKLPVKEVVENLWKTYGRYYFSRLDYFNITQEIKENIFNNFISLNNQQYLEKQVFVTEFVYTDNFLKEVINTKAYIMQIGKDIRLILRASGTDTSNITLRLYVEKYQSDTSNIFEESSVYIKDLLPLINKITLNIKPNIID</sequence>
<comment type="cofactor">
    <cofactor evidence="2">
        <name>Mg(2+)</name>
        <dbReference type="ChEBI" id="CHEBI:18420"/>
    </cofactor>
</comment>
<dbReference type="Gene3D" id="3.30.310.50">
    <property type="entry name" value="Alpha-D-phosphohexomutase, C-terminal domain"/>
    <property type="match status" value="1"/>
</dbReference>
<dbReference type="Pfam" id="PF02878">
    <property type="entry name" value="PGM_PMM_I"/>
    <property type="match status" value="1"/>
</dbReference>
<dbReference type="AlphaFoldDB" id="A0AAW2H5Q6"/>
<evidence type="ECO:0000256" key="4">
    <source>
        <dbReference type="ARBA" id="ARBA00012728"/>
    </source>
</evidence>
<evidence type="ECO:0000256" key="1">
    <source>
        <dbReference type="ARBA" id="ARBA00000443"/>
    </source>
</evidence>
<evidence type="ECO:0000256" key="8">
    <source>
        <dbReference type="ARBA" id="ARBA00023235"/>
    </source>
</evidence>
<gene>
    <name evidence="12" type="ORF">PYX00_011080</name>
</gene>
<dbReference type="PANTHER" id="PTHR22573:SF2">
    <property type="entry name" value="PHOSPHOGLUCOMUTASE"/>
    <property type="match status" value="1"/>
</dbReference>
<evidence type="ECO:0000259" key="9">
    <source>
        <dbReference type="Pfam" id="PF02878"/>
    </source>
</evidence>
<dbReference type="PRINTS" id="PR00509">
    <property type="entry name" value="PGMPMM"/>
</dbReference>
<dbReference type="NCBIfam" id="NF005737">
    <property type="entry name" value="PRK07564.1-1"/>
    <property type="match status" value="1"/>
</dbReference>
<reference evidence="12" key="1">
    <citation type="journal article" date="2024" name="Gigascience">
        <title>Chromosome-level genome of the poultry shaft louse Menopon gallinae provides insight into the host-switching and adaptive evolution of parasitic lice.</title>
        <authorList>
            <person name="Xu Y."/>
            <person name="Ma L."/>
            <person name="Liu S."/>
            <person name="Liang Y."/>
            <person name="Liu Q."/>
            <person name="He Z."/>
            <person name="Tian L."/>
            <person name="Duan Y."/>
            <person name="Cai W."/>
            <person name="Li H."/>
            <person name="Song F."/>
        </authorList>
    </citation>
    <scope>NUCLEOTIDE SEQUENCE</scope>
    <source>
        <strain evidence="12">Cailab_2023a</strain>
    </source>
</reference>
<dbReference type="InterPro" id="IPR016055">
    <property type="entry name" value="A-D-PHexomutase_a/b/a-I/II/III"/>
</dbReference>
<evidence type="ECO:0000256" key="2">
    <source>
        <dbReference type="ARBA" id="ARBA00001946"/>
    </source>
</evidence>
<keyword evidence="5" id="KW-0597">Phosphoprotein</keyword>
<dbReference type="InterPro" id="IPR005846">
    <property type="entry name" value="A-D-PHexomutase_a/b/a-III"/>
</dbReference>
<dbReference type="PANTHER" id="PTHR22573">
    <property type="entry name" value="PHOSPHOHEXOMUTASE FAMILY MEMBER"/>
    <property type="match status" value="1"/>
</dbReference>
<protein>
    <recommendedName>
        <fullName evidence="4">phosphoglucomutase (alpha-D-glucose-1,6-bisphosphate-dependent)</fullName>
        <ecNumber evidence="4">5.4.2.2</ecNumber>
    </recommendedName>
</protein>
<proteinExistence type="inferred from homology"/>
<dbReference type="InterPro" id="IPR005841">
    <property type="entry name" value="Alpha-D-phosphohexomutase_SF"/>
</dbReference>
<dbReference type="InterPro" id="IPR036900">
    <property type="entry name" value="A-D-PHexomutase_C_sf"/>
</dbReference>
<dbReference type="Pfam" id="PF02880">
    <property type="entry name" value="PGM_PMM_III"/>
    <property type="match status" value="1"/>
</dbReference>
<evidence type="ECO:0000256" key="7">
    <source>
        <dbReference type="ARBA" id="ARBA00022842"/>
    </source>
</evidence>
<evidence type="ECO:0000313" key="12">
    <source>
        <dbReference type="EMBL" id="KAL0263782.1"/>
    </source>
</evidence>
<dbReference type="EMBL" id="JARGDH010000093">
    <property type="protein sequence ID" value="KAL0263782.1"/>
    <property type="molecule type" value="Genomic_DNA"/>
</dbReference>
<feature type="domain" description="Alpha-D-phosphohexomutase alpha/beta/alpha" evidence="11">
    <location>
        <begin position="300"/>
        <end position="409"/>
    </location>
</feature>
<dbReference type="InterPro" id="IPR045244">
    <property type="entry name" value="PGM"/>
</dbReference>
<dbReference type="InterPro" id="IPR005844">
    <property type="entry name" value="A-D-PHexomutase_a/b/a-I"/>
</dbReference>
<dbReference type="InterPro" id="IPR005845">
    <property type="entry name" value="A-D-PHexomutase_a/b/a-II"/>
</dbReference>
<dbReference type="Pfam" id="PF24947">
    <property type="entry name" value="PGM1_C_vert_fung"/>
    <property type="match status" value="1"/>
</dbReference>
<dbReference type="SUPFAM" id="SSF55957">
    <property type="entry name" value="Phosphoglucomutase, C-terminal domain"/>
    <property type="match status" value="1"/>
</dbReference>
<keyword evidence="7" id="KW-0460">Magnesium</keyword>
<comment type="caution">
    <text evidence="12">The sequence shown here is derived from an EMBL/GenBank/DDBJ whole genome shotgun (WGS) entry which is preliminary data.</text>
</comment>
<dbReference type="SUPFAM" id="SSF53738">
    <property type="entry name" value="Phosphoglucomutase, first 3 domains"/>
    <property type="match status" value="3"/>
</dbReference>
<accession>A0AAW2H5Q6</accession>
<dbReference type="GO" id="GO:0046872">
    <property type="term" value="F:metal ion binding"/>
    <property type="evidence" value="ECO:0007669"/>
    <property type="project" value="UniProtKB-KW"/>
</dbReference>
<evidence type="ECO:0000259" key="11">
    <source>
        <dbReference type="Pfam" id="PF02880"/>
    </source>
</evidence>
<feature type="domain" description="Alpha-D-phosphohexomutase alpha/beta/alpha" evidence="10">
    <location>
        <begin position="186"/>
        <end position="287"/>
    </location>
</feature>
<dbReference type="GO" id="GO:0005829">
    <property type="term" value="C:cytosol"/>
    <property type="evidence" value="ECO:0007669"/>
    <property type="project" value="TreeGrafter"/>
</dbReference>
<dbReference type="Pfam" id="PF02879">
    <property type="entry name" value="PGM_PMM_II"/>
    <property type="match status" value="1"/>
</dbReference>
<keyword evidence="6" id="KW-0479">Metal-binding</keyword>
<feature type="domain" description="Alpha-D-phosphohexomutase alpha/beta/alpha" evidence="9">
    <location>
        <begin position="16"/>
        <end position="154"/>
    </location>
</feature>
<dbReference type="FunFam" id="3.40.120.10:FF:000004">
    <property type="entry name" value="Phosphoglucomutase 5"/>
    <property type="match status" value="1"/>
</dbReference>
<comment type="catalytic activity">
    <reaction evidence="1">
        <text>alpha-D-glucose 1-phosphate = alpha-D-glucose 6-phosphate</text>
        <dbReference type="Rhea" id="RHEA:23536"/>
        <dbReference type="ChEBI" id="CHEBI:58225"/>
        <dbReference type="ChEBI" id="CHEBI:58601"/>
        <dbReference type="EC" id="5.4.2.2"/>
    </reaction>
</comment>
<comment type="similarity">
    <text evidence="3">Belongs to the phosphohexose mutase family.</text>
</comment>
<dbReference type="GO" id="GO:0004614">
    <property type="term" value="F:phosphoglucomutase activity"/>
    <property type="evidence" value="ECO:0007669"/>
    <property type="project" value="UniProtKB-EC"/>
</dbReference>
<keyword evidence="8" id="KW-0413">Isomerase</keyword>
<dbReference type="GO" id="GO:0005975">
    <property type="term" value="P:carbohydrate metabolic process"/>
    <property type="evidence" value="ECO:0007669"/>
    <property type="project" value="InterPro"/>
</dbReference>